<feature type="transmembrane region" description="Helical" evidence="6">
    <location>
        <begin position="76"/>
        <end position="94"/>
    </location>
</feature>
<dbReference type="GeneID" id="8861230"/>
<dbReference type="PANTHER" id="PTHR21716">
    <property type="entry name" value="TRANSMEMBRANE PROTEIN"/>
    <property type="match status" value="1"/>
</dbReference>
<evidence type="ECO:0000256" key="3">
    <source>
        <dbReference type="ARBA" id="ARBA00022692"/>
    </source>
</evidence>
<evidence type="ECO:0000256" key="1">
    <source>
        <dbReference type="ARBA" id="ARBA00004141"/>
    </source>
</evidence>
<sequence length="531" mass="61426">MPLPEKVRRYTFYILGGAICLAMTSLILYNNYILIEPHLHTLFWSLCTSILLTKVKQPIKAFLEGFTSGVNIKLRFVFHLFFWGNYLYFLVYFLMRWYTYNVSERFVFTISFIIVGVILMSPFILSADTLSTIIAMILASFVLISITLLVARTGYMESMKASSVIKEFIEKNKEVFLESMNNYKENIIPQNVTDISIKSDNVTVWKTAERYCDFMLGVANSQYDFVKNVTNLIHTKNTTNDSIETILGPKFCKSQVMYFQDNLYSFIQYVLNWMTSNISVFGYTLQSFFQTLVDLISNFKDFVFSSFIFILFVFYFVQNDEFFIDSMKRISPLTEEESTILIDSIDTNIIKTLYYLCTFAICNFIVTTLSFYIVGFEIIFIFGFLSAFLSVIPIISNWIIWIPATIFVLSRDGIISSNWIIIFASHISLYVIDNIIYTNFFKKQHPTMLGVSILLGVYVFNHSGIIKGPLFITLGMTFFDIATKYINKDKKEDGEDSEGGGSGLRHHRSKSFFDLIAEDWSSIKYEDDSKK</sequence>
<dbReference type="InterPro" id="IPR002549">
    <property type="entry name" value="AI-2E-like"/>
</dbReference>
<dbReference type="EMBL" id="GG738856">
    <property type="protein sequence ID" value="EFC46923.1"/>
    <property type="molecule type" value="Genomic_DNA"/>
</dbReference>
<feature type="transmembrane region" description="Helical" evidence="6">
    <location>
        <begin position="130"/>
        <end position="151"/>
    </location>
</feature>
<dbReference type="GO" id="GO:0016020">
    <property type="term" value="C:membrane"/>
    <property type="evidence" value="ECO:0007669"/>
    <property type="project" value="UniProtKB-SubCell"/>
</dbReference>
<comment type="similarity">
    <text evidence="2">Belongs to the autoinducer-2 exporter (AI-2E) (TC 2.A.86) family.</text>
</comment>
<keyword evidence="8" id="KW-1185">Reference proteome</keyword>
<dbReference type="OrthoDB" id="5970161at2759"/>
<evidence type="ECO:0000256" key="4">
    <source>
        <dbReference type="ARBA" id="ARBA00022989"/>
    </source>
</evidence>
<organism evidence="8">
    <name type="scientific">Naegleria gruberi</name>
    <name type="common">Amoeba</name>
    <dbReference type="NCBI Taxonomy" id="5762"/>
    <lineage>
        <taxon>Eukaryota</taxon>
        <taxon>Discoba</taxon>
        <taxon>Heterolobosea</taxon>
        <taxon>Tetramitia</taxon>
        <taxon>Eutetramitia</taxon>
        <taxon>Vahlkampfiidae</taxon>
        <taxon>Naegleria</taxon>
    </lineage>
</organism>
<dbReference type="Proteomes" id="UP000006671">
    <property type="component" value="Unassembled WGS sequence"/>
</dbReference>
<name>D2V7S6_NAEGR</name>
<dbReference type="eggNOG" id="ENOG502SZVM">
    <property type="taxonomic scope" value="Eukaryota"/>
</dbReference>
<evidence type="ECO:0000256" key="6">
    <source>
        <dbReference type="SAM" id="Phobius"/>
    </source>
</evidence>
<dbReference type="VEuPathDB" id="AmoebaDB:NAEGRDRAFT_64909"/>
<feature type="transmembrane region" description="Helical" evidence="6">
    <location>
        <begin position="263"/>
        <end position="282"/>
    </location>
</feature>
<dbReference type="InParanoid" id="D2V7S6"/>
<dbReference type="RefSeq" id="XP_002679667.1">
    <property type="nucleotide sequence ID" value="XM_002679621.1"/>
</dbReference>
<protein>
    <submittedName>
        <fullName evidence="7">Predicted protein</fullName>
    </submittedName>
</protein>
<dbReference type="AlphaFoldDB" id="D2V7S6"/>
<keyword evidence="5 6" id="KW-0472">Membrane</keyword>
<accession>D2V7S6</accession>
<reference evidence="7 8" key="1">
    <citation type="journal article" date="2010" name="Cell">
        <title>The genome of Naegleria gruberi illuminates early eukaryotic versatility.</title>
        <authorList>
            <person name="Fritz-Laylin L.K."/>
            <person name="Prochnik S.E."/>
            <person name="Ginger M.L."/>
            <person name="Dacks J.B."/>
            <person name="Carpenter M.L."/>
            <person name="Field M.C."/>
            <person name="Kuo A."/>
            <person name="Paredez A."/>
            <person name="Chapman J."/>
            <person name="Pham J."/>
            <person name="Shu S."/>
            <person name="Neupane R."/>
            <person name="Cipriano M."/>
            <person name="Mancuso J."/>
            <person name="Tu H."/>
            <person name="Salamov A."/>
            <person name="Lindquist E."/>
            <person name="Shapiro H."/>
            <person name="Lucas S."/>
            <person name="Grigoriev I.V."/>
            <person name="Cande W.Z."/>
            <person name="Fulton C."/>
            <person name="Rokhsar D.S."/>
            <person name="Dawson S.C."/>
        </authorList>
    </citation>
    <scope>NUCLEOTIDE SEQUENCE [LARGE SCALE GENOMIC DNA]</scope>
    <source>
        <strain evidence="7 8">NEG-M</strain>
    </source>
</reference>
<feature type="transmembrane region" description="Helical" evidence="6">
    <location>
        <begin position="353"/>
        <end position="373"/>
    </location>
</feature>
<proteinExistence type="inferred from homology"/>
<evidence type="ECO:0000313" key="8">
    <source>
        <dbReference type="Proteomes" id="UP000006671"/>
    </source>
</evidence>
<keyword evidence="4 6" id="KW-1133">Transmembrane helix</keyword>
<evidence type="ECO:0000313" key="7">
    <source>
        <dbReference type="EMBL" id="EFC46923.1"/>
    </source>
</evidence>
<dbReference type="OMA" id="HEFCIND"/>
<evidence type="ECO:0000256" key="5">
    <source>
        <dbReference type="ARBA" id="ARBA00023136"/>
    </source>
</evidence>
<gene>
    <name evidence="7" type="ORF">NAEGRDRAFT_64909</name>
</gene>
<feature type="transmembrane region" description="Helical" evidence="6">
    <location>
        <begin position="106"/>
        <end position="124"/>
    </location>
</feature>
<comment type="subcellular location">
    <subcellularLocation>
        <location evidence="1">Membrane</location>
        <topology evidence="1">Multi-pass membrane protein</topology>
    </subcellularLocation>
</comment>
<keyword evidence="3 6" id="KW-0812">Transmembrane</keyword>
<evidence type="ECO:0000256" key="2">
    <source>
        <dbReference type="ARBA" id="ARBA00009773"/>
    </source>
</evidence>
<feature type="transmembrane region" description="Helical" evidence="6">
    <location>
        <begin position="413"/>
        <end position="432"/>
    </location>
</feature>
<feature type="transmembrane region" description="Helical" evidence="6">
    <location>
        <begin position="302"/>
        <end position="318"/>
    </location>
</feature>
<feature type="transmembrane region" description="Helical" evidence="6">
    <location>
        <begin position="379"/>
        <end position="401"/>
    </location>
</feature>
<dbReference type="PANTHER" id="PTHR21716:SF4">
    <property type="entry name" value="TRANSMEMBRANE PROTEIN 245"/>
    <property type="match status" value="1"/>
</dbReference>
<dbReference type="Pfam" id="PF01594">
    <property type="entry name" value="AI-2E_transport"/>
    <property type="match status" value="1"/>
</dbReference>
<feature type="transmembrane region" description="Helical" evidence="6">
    <location>
        <begin position="12"/>
        <end position="35"/>
    </location>
</feature>
<dbReference type="KEGG" id="ngr:NAEGRDRAFT_64909"/>